<dbReference type="GO" id="GO:0046872">
    <property type="term" value="F:metal ion binding"/>
    <property type="evidence" value="ECO:0007669"/>
    <property type="project" value="UniProtKB-KW"/>
</dbReference>
<dbReference type="PANTHER" id="PTHR21208">
    <property type="entry name" value="ADP-DEPENDENT GLUCOKINASE"/>
    <property type="match status" value="1"/>
</dbReference>
<dbReference type="GO" id="GO:0005783">
    <property type="term" value="C:endoplasmic reticulum"/>
    <property type="evidence" value="ECO:0007669"/>
    <property type="project" value="TreeGrafter"/>
</dbReference>
<proteinExistence type="predicted"/>
<dbReference type="InterPro" id="IPR029056">
    <property type="entry name" value="Ribokinase-like"/>
</dbReference>
<dbReference type="SUPFAM" id="SSF53613">
    <property type="entry name" value="Ribokinase-like"/>
    <property type="match status" value="1"/>
</dbReference>
<evidence type="ECO:0000256" key="3">
    <source>
        <dbReference type="ARBA" id="ARBA00022777"/>
    </source>
</evidence>
<sequence length="466" mass="51155">MIPISPTSVAVAICFGVVSILFYNLDLDDLQGVDLEQNAEEPVVGIISYWNNSISSPQRPFKKLVIGINSCLDIIVPGVALLKALNIPPGNKKNHESLADLNQLQETFAQFLARGSAAERPFLNKALYQDIIKAAESLDQKEIHFVGAVGPKLRALMPKGIELDPACMVAQDEVHLIMEYQIGETWGNSRAPVANRFVTSFDETNLHMIMLEPFIKVVNSADFDLMVFSGLHMMDALPPHLFEQRLEQLVILLRDVPTSTVSHLELASMANRDFVKQIAEKVLPSINSLGLNEQELVYVSKSCGGPHADLFDHESHGQPDIHKISDILLWLMKTFGAGSAGGKGESRLSRIHFHSLTYHIIAVVESDWSNTEGAVAAGAQIAGLQACDIPYLKAELLDLKIPAKFRLFTGDAERELDPHSPVLTWRQEGFLFVMSPVLVCKKPVKTVGLGDAISATGLMFSQSNSL</sequence>
<keyword evidence="4" id="KW-0460">Magnesium</keyword>
<organism evidence="6 7">
    <name type="scientific">Elysia marginata</name>
    <dbReference type="NCBI Taxonomy" id="1093978"/>
    <lineage>
        <taxon>Eukaryota</taxon>
        <taxon>Metazoa</taxon>
        <taxon>Spiralia</taxon>
        <taxon>Lophotrochozoa</taxon>
        <taxon>Mollusca</taxon>
        <taxon>Gastropoda</taxon>
        <taxon>Heterobranchia</taxon>
        <taxon>Euthyneura</taxon>
        <taxon>Panpulmonata</taxon>
        <taxon>Sacoglossa</taxon>
        <taxon>Placobranchoidea</taxon>
        <taxon>Plakobranchidae</taxon>
        <taxon>Elysia</taxon>
    </lineage>
</organism>
<keyword evidence="7" id="KW-1185">Reference proteome</keyword>
<dbReference type="EMBL" id="BMAT01006742">
    <property type="protein sequence ID" value="GFS18886.1"/>
    <property type="molecule type" value="Genomic_DNA"/>
</dbReference>
<dbReference type="GO" id="GO:0006096">
    <property type="term" value="P:glycolytic process"/>
    <property type="evidence" value="ECO:0007669"/>
    <property type="project" value="UniProtKB-KW"/>
</dbReference>
<dbReference type="PANTHER" id="PTHR21208:SF0">
    <property type="entry name" value="ADP-DEPENDENT GLUCOKINASE"/>
    <property type="match status" value="1"/>
</dbReference>
<evidence type="ECO:0000256" key="4">
    <source>
        <dbReference type="ARBA" id="ARBA00022842"/>
    </source>
</evidence>
<evidence type="ECO:0000256" key="1">
    <source>
        <dbReference type="ARBA" id="ARBA00022679"/>
    </source>
</evidence>
<keyword evidence="3" id="KW-0418">Kinase</keyword>
<dbReference type="AlphaFoldDB" id="A0AAV4J909"/>
<name>A0AAV4J909_9GAST</name>
<keyword evidence="5" id="KW-0324">Glycolysis</keyword>
<evidence type="ECO:0000313" key="6">
    <source>
        <dbReference type="EMBL" id="GFS18886.1"/>
    </source>
</evidence>
<keyword evidence="1" id="KW-0808">Transferase</keyword>
<protein>
    <submittedName>
        <fullName evidence="6">ADP-dependent glucokinase</fullName>
    </submittedName>
</protein>
<evidence type="ECO:0000256" key="5">
    <source>
        <dbReference type="ARBA" id="ARBA00023152"/>
    </source>
</evidence>
<dbReference type="Pfam" id="PF04587">
    <property type="entry name" value="ADP_PFK_GK"/>
    <property type="match status" value="1"/>
</dbReference>
<gene>
    <name evidence="6" type="ORF">ElyMa_003274200</name>
</gene>
<dbReference type="GO" id="GO:0006006">
    <property type="term" value="P:glucose metabolic process"/>
    <property type="evidence" value="ECO:0007669"/>
    <property type="project" value="TreeGrafter"/>
</dbReference>
<dbReference type="Proteomes" id="UP000762676">
    <property type="component" value="Unassembled WGS sequence"/>
</dbReference>
<dbReference type="GO" id="GO:0043843">
    <property type="term" value="F:ADP-specific glucokinase activity"/>
    <property type="evidence" value="ECO:0007669"/>
    <property type="project" value="TreeGrafter"/>
</dbReference>
<comment type="caution">
    <text evidence="6">The sequence shown here is derived from an EMBL/GenBank/DDBJ whole genome shotgun (WGS) entry which is preliminary data.</text>
</comment>
<accession>A0AAV4J909</accession>
<dbReference type="PROSITE" id="PS51255">
    <property type="entry name" value="ADPK"/>
    <property type="match status" value="1"/>
</dbReference>
<reference evidence="6 7" key="1">
    <citation type="journal article" date="2021" name="Elife">
        <title>Chloroplast acquisition without the gene transfer in kleptoplastic sea slugs, Plakobranchus ocellatus.</title>
        <authorList>
            <person name="Maeda T."/>
            <person name="Takahashi S."/>
            <person name="Yoshida T."/>
            <person name="Shimamura S."/>
            <person name="Takaki Y."/>
            <person name="Nagai Y."/>
            <person name="Toyoda A."/>
            <person name="Suzuki Y."/>
            <person name="Arimoto A."/>
            <person name="Ishii H."/>
            <person name="Satoh N."/>
            <person name="Nishiyama T."/>
            <person name="Hasebe M."/>
            <person name="Maruyama T."/>
            <person name="Minagawa J."/>
            <person name="Obokata J."/>
            <person name="Shigenobu S."/>
        </authorList>
    </citation>
    <scope>NUCLEOTIDE SEQUENCE [LARGE SCALE GENOMIC DNA]</scope>
</reference>
<dbReference type="Gene3D" id="3.40.1190.20">
    <property type="match status" value="1"/>
</dbReference>
<evidence type="ECO:0000313" key="7">
    <source>
        <dbReference type="Proteomes" id="UP000762676"/>
    </source>
</evidence>
<evidence type="ECO:0000256" key="2">
    <source>
        <dbReference type="ARBA" id="ARBA00022723"/>
    </source>
</evidence>
<dbReference type="InterPro" id="IPR007666">
    <property type="entry name" value="ADP_PFK/GK"/>
</dbReference>
<keyword evidence="2" id="KW-0479">Metal-binding</keyword>